<sequence length="134" mass="15201">MNAIVKEYISVEDHRQKKPYNRATQFVSGTPDGASSNQVIHVNRVSQRQKRRTQPGQIDISHTEEYVTLIDHREIQNQREISIPKQNAPRTTKPPNQTNKISSAQNLHLDTVRSAAMAVPLDAKAMQHLFSHIA</sequence>
<keyword evidence="3" id="KW-1185">Reference proteome</keyword>
<evidence type="ECO:0000313" key="3">
    <source>
        <dbReference type="Proteomes" id="UP000054843"/>
    </source>
</evidence>
<evidence type="ECO:0000313" key="2">
    <source>
        <dbReference type="EMBL" id="KRZ66104.1"/>
    </source>
</evidence>
<reference evidence="2 3" key="1">
    <citation type="submission" date="2015-01" db="EMBL/GenBank/DDBJ databases">
        <title>Evolution of Trichinella species and genotypes.</title>
        <authorList>
            <person name="Korhonen P.K."/>
            <person name="Edoardo P."/>
            <person name="Giuseppe L.R."/>
            <person name="Gasser R.B."/>
        </authorList>
    </citation>
    <scope>NUCLEOTIDE SEQUENCE [LARGE SCALE GENOMIC DNA]</scope>
    <source>
        <strain evidence="2">ISS1980</strain>
    </source>
</reference>
<dbReference type="EMBL" id="JYDO01000266">
    <property type="protein sequence ID" value="KRZ66104.1"/>
    <property type="molecule type" value="Genomic_DNA"/>
</dbReference>
<gene>
    <name evidence="2" type="ORF">T10_6750</name>
</gene>
<comment type="caution">
    <text evidence="2">The sequence shown here is derived from an EMBL/GenBank/DDBJ whole genome shotgun (WGS) entry which is preliminary data.</text>
</comment>
<name>A0A0V1M334_9BILA</name>
<feature type="region of interest" description="Disordered" evidence="1">
    <location>
        <begin position="79"/>
        <end position="105"/>
    </location>
</feature>
<proteinExistence type="predicted"/>
<evidence type="ECO:0000256" key="1">
    <source>
        <dbReference type="SAM" id="MobiDB-lite"/>
    </source>
</evidence>
<organism evidence="2 3">
    <name type="scientific">Trichinella papuae</name>
    <dbReference type="NCBI Taxonomy" id="268474"/>
    <lineage>
        <taxon>Eukaryota</taxon>
        <taxon>Metazoa</taxon>
        <taxon>Ecdysozoa</taxon>
        <taxon>Nematoda</taxon>
        <taxon>Enoplea</taxon>
        <taxon>Dorylaimia</taxon>
        <taxon>Trichinellida</taxon>
        <taxon>Trichinellidae</taxon>
        <taxon>Trichinella</taxon>
    </lineage>
</organism>
<dbReference type="AlphaFoldDB" id="A0A0V1M334"/>
<protein>
    <submittedName>
        <fullName evidence="2">Uncharacterized protein</fullName>
    </submittedName>
</protein>
<dbReference type="STRING" id="268474.A0A0V1M334"/>
<dbReference type="Proteomes" id="UP000054843">
    <property type="component" value="Unassembled WGS sequence"/>
</dbReference>
<accession>A0A0V1M334</accession>